<accession>A0ACB8CS07</accession>
<evidence type="ECO:0000313" key="1">
    <source>
        <dbReference type="EMBL" id="KAH7949718.1"/>
    </source>
</evidence>
<evidence type="ECO:0000313" key="2">
    <source>
        <dbReference type="Proteomes" id="UP000821865"/>
    </source>
</evidence>
<organism evidence="1 2">
    <name type="scientific">Dermacentor silvarum</name>
    <name type="common">Tick</name>
    <dbReference type="NCBI Taxonomy" id="543639"/>
    <lineage>
        <taxon>Eukaryota</taxon>
        <taxon>Metazoa</taxon>
        <taxon>Ecdysozoa</taxon>
        <taxon>Arthropoda</taxon>
        <taxon>Chelicerata</taxon>
        <taxon>Arachnida</taxon>
        <taxon>Acari</taxon>
        <taxon>Parasitiformes</taxon>
        <taxon>Ixodida</taxon>
        <taxon>Ixodoidea</taxon>
        <taxon>Ixodidae</taxon>
        <taxon>Rhipicephalinae</taxon>
        <taxon>Dermacentor</taxon>
    </lineage>
</organism>
<name>A0ACB8CS07_DERSI</name>
<dbReference type="EMBL" id="CM023474">
    <property type="protein sequence ID" value="KAH7949718.1"/>
    <property type="molecule type" value="Genomic_DNA"/>
</dbReference>
<comment type="caution">
    <text evidence="1">The sequence shown here is derived from an EMBL/GenBank/DDBJ whole genome shotgun (WGS) entry which is preliminary data.</text>
</comment>
<keyword evidence="2" id="KW-1185">Reference proteome</keyword>
<protein>
    <submittedName>
        <fullName evidence="1">Uncharacterized protein</fullName>
    </submittedName>
</protein>
<proteinExistence type="predicted"/>
<gene>
    <name evidence="1" type="ORF">HPB49_014553</name>
</gene>
<reference evidence="1" key="1">
    <citation type="submission" date="2020-05" db="EMBL/GenBank/DDBJ databases">
        <title>Large-scale comparative analyses of tick genomes elucidate their genetic diversity and vector capacities.</title>
        <authorList>
            <person name="Jia N."/>
            <person name="Wang J."/>
            <person name="Shi W."/>
            <person name="Du L."/>
            <person name="Sun Y."/>
            <person name="Zhan W."/>
            <person name="Jiang J."/>
            <person name="Wang Q."/>
            <person name="Zhang B."/>
            <person name="Ji P."/>
            <person name="Sakyi L.B."/>
            <person name="Cui X."/>
            <person name="Yuan T."/>
            <person name="Jiang B."/>
            <person name="Yang W."/>
            <person name="Lam T.T.-Y."/>
            <person name="Chang Q."/>
            <person name="Ding S."/>
            <person name="Wang X."/>
            <person name="Zhu J."/>
            <person name="Ruan X."/>
            <person name="Zhao L."/>
            <person name="Wei J."/>
            <person name="Que T."/>
            <person name="Du C."/>
            <person name="Cheng J."/>
            <person name="Dai P."/>
            <person name="Han X."/>
            <person name="Huang E."/>
            <person name="Gao Y."/>
            <person name="Liu J."/>
            <person name="Shao H."/>
            <person name="Ye R."/>
            <person name="Li L."/>
            <person name="Wei W."/>
            <person name="Wang X."/>
            <person name="Wang C."/>
            <person name="Yang T."/>
            <person name="Huo Q."/>
            <person name="Li W."/>
            <person name="Guo W."/>
            <person name="Chen H."/>
            <person name="Zhou L."/>
            <person name="Ni X."/>
            <person name="Tian J."/>
            <person name="Zhou Y."/>
            <person name="Sheng Y."/>
            <person name="Liu T."/>
            <person name="Pan Y."/>
            <person name="Xia L."/>
            <person name="Li J."/>
            <person name="Zhao F."/>
            <person name="Cao W."/>
        </authorList>
    </citation>
    <scope>NUCLEOTIDE SEQUENCE</scope>
    <source>
        <strain evidence="1">Dsil-2018</strain>
    </source>
</reference>
<sequence length="513" mass="56695">MALVYWLCFCNLHNMAQLDDTTRTAISNAAELHLICTGGGSIEQLLERDSERFPKVILWCRDWNQYFAVLEQSLVSHARVAAITSIVVWEEVMLEEMNRRKGAWRCTTWIILKEVSVQVLSGGLPQYDVIGRVAGVYDMLLGVEPRSGIGQSSARQGISKKVPWAGLFGRKISIGCVALSYAVNYEYCFDLERNTVTHAFEIINATFDIVPVKRGKFADALNNREADIVVLSVGLTPDRYRHFDFVVNKFGRATFYIQKKWRHQAAFIFAMLPWTLVLALSVLLCACSFVLVNLRLGYSPTNGLGGATLALVAATLLLVSPLRAVYRRDINIRSVMTCWLLACFSLAAYTRSLLTASLTAQPIWEADDLAEEILPKLHAGSLLPCAETNSFFDVMLTSSLVHASGKGSDIVDAMASAVNRWHQGKRAYTGSYHTCLERTIRGTHVLLSMDIEPCTFVPVSHLIVEGKTPIRSLIGGFPFNTSVTSAKGRNAYCVRSPNLCVTCSGSQEVATAT</sequence>
<dbReference type="Proteomes" id="UP000821865">
    <property type="component" value="Chromosome 5"/>
</dbReference>